<organism evidence="3 4">
    <name type="scientific">Ancylostoma ceylanicum</name>
    <dbReference type="NCBI Taxonomy" id="53326"/>
    <lineage>
        <taxon>Eukaryota</taxon>
        <taxon>Metazoa</taxon>
        <taxon>Ecdysozoa</taxon>
        <taxon>Nematoda</taxon>
        <taxon>Chromadorea</taxon>
        <taxon>Rhabditida</taxon>
        <taxon>Rhabditina</taxon>
        <taxon>Rhabditomorpha</taxon>
        <taxon>Strongyloidea</taxon>
        <taxon>Ancylostomatidae</taxon>
        <taxon>Ancylostomatinae</taxon>
        <taxon>Ancylostoma</taxon>
    </lineage>
</organism>
<evidence type="ECO:0000313" key="3">
    <source>
        <dbReference type="EMBL" id="EYC02956.1"/>
    </source>
</evidence>
<keyword evidence="2" id="KW-0732">Signal</keyword>
<feature type="compositionally biased region" description="Polar residues" evidence="1">
    <location>
        <begin position="33"/>
        <end position="45"/>
    </location>
</feature>
<name>A0A016TJV4_9BILA</name>
<gene>
    <name evidence="3" type="primary">Acey_s0097.g3044</name>
    <name evidence="3" type="synonym">Acey-F54B11.4</name>
    <name evidence="3" type="ORF">Y032_0097g3044</name>
</gene>
<accession>A0A016TJV4</accession>
<dbReference type="AlphaFoldDB" id="A0A016TJV4"/>
<evidence type="ECO:0000256" key="1">
    <source>
        <dbReference type="SAM" id="MobiDB-lite"/>
    </source>
</evidence>
<feature type="region of interest" description="Disordered" evidence="1">
    <location>
        <begin position="33"/>
        <end position="56"/>
    </location>
</feature>
<sequence length="257" mass="28637">MPEASIFWNNCALFLVTRARLTVMDAPTACSDSQPHNRPLCSSSRQARRGGECRRPLKHSRDKMNGFICASLIPLALAQFYTQPVVYYQVPYASDQQYVYQTPTYQQVPYQTSLTQPSYGLQYLQPVYQSLQYPAYQNGLSQGLAGLYQNTLAKEVTGGYLNEFRDETGSLHRSGVPMHREPLTLVEHASYMSLINDKDNFQASGCGWDANLVKCTDALGLCKGGCRDFAVSASATVHDCRCIPYGYAALLKLIGKR</sequence>
<dbReference type="OrthoDB" id="5868301at2759"/>
<proteinExistence type="predicted"/>
<dbReference type="Proteomes" id="UP000024635">
    <property type="component" value="Unassembled WGS sequence"/>
</dbReference>
<feature type="signal peptide" evidence="2">
    <location>
        <begin position="1"/>
        <end position="19"/>
    </location>
</feature>
<protein>
    <submittedName>
        <fullName evidence="3">Uncharacterized protein</fullName>
    </submittedName>
</protein>
<comment type="caution">
    <text evidence="3">The sequence shown here is derived from an EMBL/GenBank/DDBJ whole genome shotgun (WGS) entry which is preliminary data.</text>
</comment>
<feature type="chain" id="PRO_5001487724" evidence="2">
    <location>
        <begin position="20"/>
        <end position="257"/>
    </location>
</feature>
<evidence type="ECO:0000313" key="4">
    <source>
        <dbReference type="Proteomes" id="UP000024635"/>
    </source>
</evidence>
<keyword evidence="4" id="KW-1185">Reference proteome</keyword>
<reference evidence="4" key="1">
    <citation type="journal article" date="2015" name="Nat. Genet.">
        <title>The genome and transcriptome of the zoonotic hookworm Ancylostoma ceylanicum identify infection-specific gene families.</title>
        <authorList>
            <person name="Schwarz E.M."/>
            <person name="Hu Y."/>
            <person name="Antoshechkin I."/>
            <person name="Miller M.M."/>
            <person name="Sternberg P.W."/>
            <person name="Aroian R.V."/>
        </authorList>
    </citation>
    <scope>NUCLEOTIDE SEQUENCE</scope>
    <source>
        <strain evidence="4">HY135</strain>
    </source>
</reference>
<dbReference type="EMBL" id="JARK01001433">
    <property type="protein sequence ID" value="EYC02956.1"/>
    <property type="molecule type" value="Genomic_DNA"/>
</dbReference>
<evidence type="ECO:0000256" key="2">
    <source>
        <dbReference type="SAM" id="SignalP"/>
    </source>
</evidence>